<evidence type="ECO:0000256" key="9">
    <source>
        <dbReference type="SAM" id="MobiDB-lite"/>
    </source>
</evidence>
<dbReference type="SMART" id="SM00360">
    <property type="entry name" value="RRM"/>
    <property type="match status" value="1"/>
</dbReference>
<dbReference type="Proteomes" id="UP000719412">
    <property type="component" value="Unassembled WGS sequence"/>
</dbReference>
<keyword evidence="3 8" id="KW-0694">RNA-binding</keyword>
<keyword evidence="5" id="KW-0010">Activator</keyword>
<feature type="compositionally biased region" description="Low complexity" evidence="9">
    <location>
        <begin position="738"/>
        <end position="752"/>
    </location>
</feature>
<organism evidence="11 12">
    <name type="scientific">Tenebrio molitor</name>
    <name type="common">Yellow mealworm beetle</name>
    <dbReference type="NCBI Taxonomy" id="7067"/>
    <lineage>
        <taxon>Eukaryota</taxon>
        <taxon>Metazoa</taxon>
        <taxon>Ecdysozoa</taxon>
        <taxon>Arthropoda</taxon>
        <taxon>Hexapoda</taxon>
        <taxon>Insecta</taxon>
        <taxon>Pterygota</taxon>
        <taxon>Neoptera</taxon>
        <taxon>Endopterygota</taxon>
        <taxon>Coleoptera</taxon>
        <taxon>Polyphaga</taxon>
        <taxon>Cucujiformia</taxon>
        <taxon>Tenebrionidae</taxon>
        <taxon>Tenebrio</taxon>
    </lineage>
</organism>
<dbReference type="GO" id="GO:0003723">
    <property type="term" value="F:RNA binding"/>
    <property type="evidence" value="ECO:0007669"/>
    <property type="project" value="UniProtKB-UniRule"/>
</dbReference>
<reference evidence="11" key="1">
    <citation type="journal article" date="2020" name="J Insects Food Feed">
        <title>The yellow mealworm (Tenebrio molitor) genome: a resource for the emerging insects as food and feed industry.</title>
        <authorList>
            <person name="Eriksson T."/>
            <person name="Andere A."/>
            <person name="Kelstrup H."/>
            <person name="Emery V."/>
            <person name="Picard C."/>
        </authorList>
    </citation>
    <scope>NUCLEOTIDE SEQUENCE</scope>
    <source>
        <strain evidence="11">Stoneville</strain>
        <tissue evidence="11">Whole head</tissue>
    </source>
</reference>
<evidence type="ECO:0000256" key="1">
    <source>
        <dbReference type="ARBA" id="ARBA00004123"/>
    </source>
</evidence>
<evidence type="ECO:0000256" key="4">
    <source>
        <dbReference type="ARBA" id="ARBA00023015"/>
    </source>
</evidence>
<feature type="region of interest" description="Disordered" evidence="9">
    <location>
        <begin position="713"/>
        <end position="804"/>
    </location>
</feature>
<keyword evidence="4" id="KW-0805">Transcription regulation</keyword>
<dbReference type="InterPro" id="IPR012677">
    <property type="entry name" value="Nucleotide-bd_a/b_plait_sf"/>
</dbReference>
<dbReference type="GO" id="GO:0045944">
    <property type="term" value="P:positive regulation of transcription by RNA polymerase II"/>
    <property type="evidence" value="ECO:0007669"/>
    <property type="project" value="TreeGrafter"/>
</dbReference>
<feature type="region of interest" description="Disordered" evidence="9">
    <location>
        <begin position="212"/>
        <end position="236"/>
    </location>
</feature>
<feature type="compositionally biased region" description="Low complexity" evidence="9">
    <location>
        <begin position="537"/>
        <end position="556"/>
    </location>
</feature>
<dbReference type="InterPro" id="IPR000504">
    <property type="entry name" value="RRM_dom"/>
</dbReference>
<evidence type="ECO:0000256" key="8">
    <source>
        <dbReference type="PROSITE-ProRule" id="PRU00176"/>
    </source>
</evidence>
<dbReference type="InterPro" id="IPR034605">
    <property type="entry name" value="PGC-1"/>
</dbReference>
<gene>
    <name evidence="11" type="ORF">GEV33_012661</name>
</gene>
<comment type="subcellular location">
    <subcellularLocation>
        <location evidence="1">Nucleus</location>
    </subcellularLocation>
</comment>
<feature type="compositionally biased region" description="Low complexity" evidence="9">
    <location>
        <begin position="946"/>
        <end position="965"/>
    </location>
</feature>
<dbReference type="Gene3D" id="3.30.70.330">
    <property type="match status" value="1"/>
</dbReference>
<keyword evidence="7" id="KW-0539">Nucleus</keyword>
<name>A0A8J6L3B2_TENMO</name>
<dbReference type="PANTHER" id="PTHR15528">
    <property type="entry name" value="PEROXISOME PROLIFERATOR ACTIVATED RECEPTOR GAMMA COACTIVATOR 1 PGC-1 -RELATED"/>
    <property type="match status" value="1"/>
</dbReference>
<dbReference type="PANTHER" id="PTHR15528:SF11">
    <property type="entry name" value="FI18188P1"/>
    <property type="match status" value="1"/>
</dbReference>
<feature type="domain" description="RRM" evidence="10">
    <location>
        <begin position="813"/>
        <end position="896"/>
    </location>
</feature>
<feature type="region of interest" description="Disordered" evidence="9">
    <location>
        <begin position="537"/>
        <end position="559"/>
    </location>
</feature>
<dbReference type="GO" id="GO:0003712">
    <property type="term" value="F:transcription coregulator activity"/>
    <property type="evidence" value="ECO:0007669"/>
    <property type="project" value="InterPro"/>
</dbReference>
<evidence type="ECO:0000256" key="3">
    <source>
        <dbReference type="ARBA" id="ARBA00022884"/>
    </source>
</evidence>
<feature type="compositionally biased region" description="Basic residues" evidence="9">
    <location>
        <begin position="784"/>
        <end position="799"/>
    </location>
</feature>
<feature type="region of interest" description="Disordered" evidence="9">
    <location>
        <begin position="929"/>
        <end position="984"/>
    </location>
</feature>
<evidence type="ECO:0000313" key="11">
    <source>
        <dbReference type="EMBL" id="KAH0810129.1"/>
    </source>
</evidence>
<comment type="caution">
    <text evidence="11">The sequence shown here is derived from an EMBL/GenBank/DDBJ whole genome shotgun (WGS) entry which is preliminary data.</text>
</comment>
<dbReference type="Pfam" id="PF00076">
    <property type="entry name" value="RRM_1"/>
    <property type="match status" value="1"/>
</dbReference>
<evidence type="ECO:0000259" key="10">
    <source>
        <dbReference type="PROSITE" id="PS50102"/>
    </source>
</evidence>
<dbReference type="InterPro" id="IPR035979">
    <property type="entry name" value="RBD_domain_sf"/>
</dbReference>
<keyword evidence="6" id="KW-0804">Transcription</keyword>
<evidence type="ECO:0000256" key="5">
    <source>
        <dbReference type="ARBA" id="ARBA00023159"/>
    </source>
</evidence>
<feature type="region of interest" description="Disordered" evidence="9">
    <location>
        <begin position="427"/>
        <end position="447"/>
    </location>
</feature>
<keyword evidence="2" id="KW-0597">Phosphoprotein</keyword>
<dbReference type="SUPFAM" id="SSF54928">
    <property type="entry name" value="RNA-binding domain, RBD"/>
    <property type="match status" value="1"/>
</dbReference>
<feature type="compositionally biased region" description="Low complexity" evidence="9">
    <location>
        <begin position="774"/>
        <end position="783"/>
    </location>
</feature>
<evidence type="ECO:0000256" key="7">
    <source>
        <dbReference type="ARBA" id="ARBA00023242"/>
    </source>
</evidence>
<dbReference type="GO" id="GO:0005634">
    <property type="term" value="C:nucleus"/>
    <property type="evidence" value="ECO:0007669"/>
    <property type="project" value="UniProtKB-SubCell"/>
</dbReference>
<feature type="region of interest" description="Disordered" evidence="9">
    <location>
        <begin position="17"/>
        <end position="43"/>
    </location>
</feature>
<keyword evidence="12" id="KW-1185">Reference proteome</keyword>
<evidence type="ECO:0000313" key="12">
    <source>
        <dbReference type="Proteomes" id="UP000719412"/>
    </source>
</evidence>
<reference evidence="11" key="2">
    <citation type="submission" date="2021-08" db="EMBL/GenBank/DDBJ databases">
        <authorList>
            <person name="Eriksson T."/>
        </authorList>
    </citation>
    <scope>NUCLEOTIDE SEQUENCE</scope>
    <source>
        <strain evidence="11">Stoneville</strain>
        <tissue evidence="11">Whole head</tissue>
    </source>
</reference>
<feature type="compositionally biased region" description="Low complexity" evidence="9">
    <location>
        <begin position="215"/>
        <end position="236"/>
    </location>
</feature>
<protein>
    <recommendedName>
        <fullName evidence="10">RRM domain-containing protein</fullName>
    </recommendedName>
</protein>
<sequence>MAMSVFKTRERFPSYQNFELSDDSSNSNDNNETYFHGSEDETELNGDIGLIPQPYHNNISSIVTDFFDGSDDSLMLNRNYLYNFSYESEIDTFAEQIVPHLVPEEEPQLNTLSTSDLNNILGDREISNFDLATFLEDPTPNNNNAAQRKYKSTGKRIDIQAQRYIIDDEGDTLDPGDEIDVETVFEGTSLPVLEATDALSLLEQFEASEKPLLPSAQHNGNSSSNSNSSSMDSCESSNTLIHHLEMTFDETTTNPIEILGRIPKTPIDIFEDDVNIKTVAYDGQSIKQEPSFHESNEQEAVFEEDIKVFELDSRSIKNEFVCPDEMNVDKENFDLQLVKKELVCADERNVEKENLAKVETPVKNEVVVDTKPKKIKVKHEKKCAKPNISDSNSTQNYAKSKHILDALPQELIARINESGKRKTITVIPPIPNKKRGASRSVDNASQHRNKIPKVSNNEHIQIDHDYCATVSSYPKEPQKDSGFQSSEEDDRYFIKNQPTVKTADGKLMVSLLKNNTVHNTNQKKKLNIAEYKKRRFISPNTTSQSNSPISSTCSSPLPEDENLKRIKHQEKLMKMAADLLNTPAKSAKQTESNVVQKNPPVLTPPERVVVAPPKIVPPPDLEVKEYLSTGMNTDISTIKTSKTLLASTQQLEEIKPLLKKVSNKINSNSFITSLIENIPKVKTKTSTYVKPENQEVVREDKIIHYLRKDRLPAKTTSVGTQTDFDDDMQSRYRRRTGRSSSPSSSSSGSITRSRGRRRRDSSSSSCHSSRSHSSDSSTSSHSSRSSRSRSRSLSPKRSRQYSAERLREVEERRVVYVGRISKGTTKEDLRRRFLPFGTITNVSLHFRDYGDNYGFVTFGKKEDAYEAVEHGNDGSVYPKYELSFGGRRIFCQTSYSDLDNVREDDYNYYKSRPTENSFDALLRELQEKMQSSKSANVPKDETPDVSPSSGVSSASSKSAVSKQSGIRPPSRIGRPCGGIQKPAIPTTPTKIRWELFLLIAGQSVLNQIQSGPLIHPCKSRGVGDTYTTVQTSYWFLQADKEVCVP</sequence>
<accession>A0A8J6L3B2</accession>
<evidence type="ECO:0000256" key="2">
    <source>
        <dbReference type="ARBA" id="ARBA00022553"/>
    </source>
</evidence>
<dbReference type="EMBL" id="JABDTM020027704">
    <property type="protein sequence ID" value="KAH0810129.1"/>
    <property type="molecule type" value="Genomic_DNA"/>
</dbReference>
<proteinExistence type="predicted"/>
<dbReference type="PROSITE" id="PS50102">
    <property type="entry name" value="RRM"/>
    <property type="match status" value="1"/>
</dbReference>
<evidence type="ECO:0000256" key="6">
    <source>
        <dbReference type="ARBA" id="ARBA00023163"/>
    </source>
</evidence>
<dbReference type="AlphaFoldDB" id="A0A8J6L3B2"/>